<sequence>MTGGYRKGRGRTKISKKAFLTKTAISGMVNMDNLLAGRIKMADTEPYPLLKALISLMEIPRGKTEPVFEFDPQQVRDVLKDEKQDVVMLFRTLL</sequence>
<evidence type="ECO:0000313" key="1">
    <source>
        <dbReference type="EMBL" id="CEM07575.1"/>
    </source>
</evidence>
<dbReference type="AlphaFoldDB" id="A0A0G4F5U0"/>
<dbReference type="VEuPathDB" id="CryptoDB:Cvel_2766"/>
<proteinExistence type="predicted"/>
<protein>
    <submittedName>
        <fullName evidence="1">Uncharacterized protein</fullName>
    </submittedName>
</protein>
<dbReference type="EMBL" id="CDMZ01000133">
    <property type="protein sequence ID" value="CEM07575.1"/>
    <property type="molecule type" value="Genomic_DNA"/>
</dbReference>
<gene>
    <name evidence="1" type="ORF">Cvel_2766</name>
</gene>
<name>A0A0G4F5U0_9ALVE</name>
<organism evidence="1">
    <name type="scientific">Chromera velia CCMP2878</name>
    <dbReference type="NCBI Taxonomy" id="1169474"/>
    <lineage>
        <taxon>Eukaryota</taxon>
        <taxon>Sar</taxon>
        <taxon>Alveolata</taxon>
        <taxon>Colpodellida</taxon>
        <taxon>Chromeraceae</taxon>
        <taxon>Chromera</taxon>
    </lineage>
</organism>
<reference evidence="1" key="1">
    <citation type="submission" date="2014-11" db="EMBL/GenBank/DDBJ databases">
        <authorList>
            <person name="Otto D Thomas"/>
            <person name="Naeem Raeece"/>
        </authorList>
    </citation>
    <scope>NUCLEOTIDE SEQUENCE</scope>
</reference>
<accession>A0A0G4F5U0</accession>